<proteinExistence type="predicted"/>
<keyword evidence="2" id="KW-1185">Reference proteome</keyword>
<organism evidence="1 2">
    <name type="scientific">Chryseobacterium edaphi</name>
    <dbReference type="NCBI Taxonomy" id="2976532"/>
    <lineage>
        <taxon>Bacteria</taxon>
        <taxon>Pseudomonadati</taxon>
        <taxon>Bacteroidota</taxon>
        <taxon>Flavobacteriia</taxon>
        <taxon>Flavobacteriales</taxon>
        <taxon>Weeksellaceae</taxon>
        <taxon>Chryseobacterium group</taxon>
        <taxon>Chryseobacterium</taxon>
    </lineage>
</organism>
<sequence>MLWFLFSIQNGCAFGLELDNVLKSEYANLYIRNYPSMPQSFGNIKDTTLEDELCHKDFKKYWNLTKDKIEVCKDCEFRYICKDCRAYTERTHEDNEGLDISKPLKCGYDPYTGEWEEWSTNPLKEKAIKYYGMQELVKKN</sequence>
<dbReference type="InterPro" id="IPR058240">
    <property type="entry name" value="rSAM_sf"/>
</dbReference>
<dbReference type="EMBL" id="JAOTEM010000002">
    <property type="protein sequence ID" value="MCU7617403.1"/>
    <property type="molecule type" value="Genomic_DNA"/>
</dbReference>
<protein>
    <recommendedName>
        <fullName evidence="3">Grasp-with-spasm system SPASM domain peptide maturase</fullName>
    </recommendedName>
</protein>
<evidence type="ECO:0008006" key="3">
    <source>
        <dbReference type="Google" id="ProtNLM"/>
    </source>
</evidence>
<dbReference type="SUPFAM" id="SSF102114">
    <property type="entry name" value="Radical SAM enzymes"/>
    <property type="match status" value="1"/>
</dbReference>
<evidence type="ECO:0000313" key="2">
    <source>
        <dbReference type="Proteomes" id="UP001208649"/>
    </source>
</evidence>
<dbReference type="Proteomes" id="UP001208649">
    <property type="component" value="Unassembled WGS sequence"/>
</dbReference>
<reference evidence="2" key="1">
    <citation type="submission" date="2023-07" db="EMBL/GenBank/DDBJ databases">
        <title>Chryseobacterium sp. strain PBS4-4 Genome sequencing and assembly.</title>
        <authorList>
            <person name="Jung Y."/>
        </authorList>
    </citation>
    <scope>NUCLEOTIDE SEQUENCE [LARGE SCALE GENOMIC DNA]</scope>
    <source>
        <strain evidence="2">PBS4-4</strain>
    </source>
</reference>
<dbReference type="InterPro" id="IPR013785">
    <property type="entry name" value="Aldolase_TIM"/>
</dbReference>
<dbReference type="RefSeq" id="WP_263002846.1">
    <property type="nucleotide sequence ID" value="NZ_JAOTEM010000002.1"/>
</dbReference>
<name>A0ABT2W5E6_9FLAO</name>
<gene>
    <name evidence="1" type="ORF">NZ698_09350</name>
</gene>
<accession>A0ABT2W5E6</accession>
<comment type="caution">
    <text evidence="1">The sequence shown here is derived from an EMBL/GenBank/DDBJ whole genome shotgun (WGS) entry which is preliminary data.</text>
</comment>
<evidence type="ECO:0000313" key="1">
    <source>
        <dbReference type="EMBL" id="MCU7617403.1"/>
    </source>
</evidence>
<dbReference type="Gene3D" id="3.20.20.70">
    <property type="entry name" value="Aldolase class I"/>
    <property type="match status" value="1"/>
</dbReference>